<feature type="transmembrane region" description="Helical" evidence="1">
    <location>
        <begin position="177"/>
        <end position="197"/>
    </location>
</feature>
<feature type="transmembrane region" description="Helical" evidence="1">
    <location>
        <begin position="123"/>
        <end position="141"/>
    </location>
</feature>
<keyword evidence="1" id="KW-1133">Transmembrane helix</keyword>
<dbReference type="PANTHER" id="PTHR22911:SF103">
    <property type="entry name" value="BLR2811 PROTEIN"/>
    <property type="match status" value="1"/>
</dbReference>
<feature type="transmembrane region" description="Helical" evidence="1">
    <location>
        <begin position="260"/>
        <end position="278"/>
    </location>
</feature>
<dbReference type="InterPro" id="IPR000620">
    <property type="entry name" value="EamA_dom"/>
</dbReference>
<dbReference type="Proteomes" id="UP000295097">
    <property type="component" value="Unassembled WGS sequence"/>
</dbReference>
<accession>A0A4R3NXC5</accession>
<feature type="transmembrane region" description="Helical" evidence="1">
    <location>
        <begin position="147"/>
        <end position="165"/>
    </location>
</feature>
<organism evidence="3 4">
    <name type="scientific">Martelella mediterranea</name>
    <dbReference type="NCBI Taxonomy" id="293089"/>
    <lineage>
        <taxon>Bacteria</taxon>
        <taxon>Pseudomonadati</taxon>
        <taxon>Pseudomonadota</taxon>
        <taxon>Alphaproteobacteria</taxon>
        <taxon>Hyphomicrobiales</taxon>
        <taxon>Aurantimonadaceae</taxon>
        <taxon>Martelella</taxon>
    </lineage>
</organism>
<feature type="transmembrane region" description="Helical" evidence="1">
    <location>
        <begin position="98"/>
        <end position="116"/>
    </location>
</feature>
<keyword evidence="1" id="KW-0812">Transmembrane</keyword>
<dbReference type="InterPro" id="IPR037185">
    <property type="entry name" value="EmrE-like"/>
</dbReference>
<dbReference type="Pfam" id="PF00892">
    <property type="entry name" value="EamA"/>
    <property type="match status" value="2"/>
</dbReference>
<reference evidence="3 4" key="1">
    <citation type="submission" date="2019-03" db="EMBL/GenBank/DDBJ databases">
        <title>Freshwater and sediment microbial communities from various areas in North America, analyzing microbe dynamics in response to fracking.</title>
        <authorList>
            <person name="Lamendella R."/>
        </authorList>
    </citation>
    <scope>NUCLEOTIDE SEQUENCE [LARGE SCALE GENOMIC DNA]</scope>
    <source>
        <strain evidence="3 4">175.2</strain>
    </source>
</reference>
<comment type="caution">
    <text evidence="3">The sequence shown here is derived from an EMBL/GenBank/DDBJ whole genome shotgun (WGS) entry which is preliminary data.</text>
</comment>
<dbReference type="PANTHER" id="PTHR22911">
    <property type="entry name" value="ACYL-MALONYL CONDENSING ENZYME-RELATED"/>
    <property type="match status" value="1"/>
</dbReference>
<feature type="transmembrane region" description="Helical" evidence="1">
    <location>
        <begin position="33"/>
        <end position="51"/>
    </location>
</feature>
<dbReference type="EMBL" id="SMAR01000003">
    <property type="protein sequence ID" value="TCT43111.1"/>
    <property type="molecule type" value="Genomic_DNA"/>
</dbReference>
<evidence type="ECO:0000256" key="1">
    <source>
        <dbReference type="SAM" id="Phobius"/>
    </source>
</evidence>
<name>A0A4R3NXC5_9HYPH</name>
<keyword evidence="4" id="KW-1185">Reference proteome</keyword>
<protein>
    <submittedName>
        <fullName evidence="3">Drug/metabolite transporter (DMT)-like permease</fullName>
    </submittedName>
</protein>
<feature type="transmembrane region" description="Helical" evidence="1">
    <location>
        <begin position="71"/>
        <end position="92"/>
    </location>
</feature>
<evidence type="ECO:0000259" key="2">
    <source>
        <dbReference type="Pfam" id="PF00892"/>
    </source>
</evidence>
<keyword evidence="1" id="KW-0472">Membrane</keyword>
<dbReference type="AlphaFoldDB" id="A0A4R3NXC5"/>
<dbReference type="GO" id="GO:0016020">
    <property type="term" value="C:membrane"/>
    <property type="evidence" value="ECO:0007669"/>
    <property type="project" value="InterPro"/>
</dbReference>
<evidence type="ECO:0000313" key="4">
    <source>
        <dbReference type="Proteomes" id="UP000295097"/>
    </source>
</evidence>
<sequence length="300" mass="32729">MKVPGVVLAFTAISIFAVQDAITRHLGPLYSPFFIAMVRYWAFGLFAVIWASRSQVGFLGAVKTKHPVLQVWRSFLLVAQILVSILSFALVGLAQSQAIFMAAPLVVALLSVPLLGEKVGWRRWVAIIIGLFGVLIIIDPLGEEFQLVTLVPVGCCFTFALYSLFTRLAGRYDSAEVSFFYTGVVGLVITSMIGPFFWEDVAFADWGWLLALCLTGVSGHYLLIRALAITEAVTVQTITYMQLVYGSAFGVLIFHESLTLHMILGALIVVCAGGFTIWREHVLKIKNAAASSTEASLSGR</sequence>
<feature type="transmembrane region" description="Helical" evidence="1">
    <location>
        <begin position="235"/>
        <end position="254"/>
    </location>
</feature>
<dbReference type="SUPFAM" id="SSF103481">
    <property type="entry name" value="Multidrug resistance efflux transporter EmrE"/>
    <property type="match status" value="2"/>
</dbReference>
<feature type="transmembrane region" description="Helical" evidence="1">
    <location>
        <begin position="203"/>
        <end position="223"/>
    </location>
</feature>
<evidence type="ECO:0000313" key="3">
    <source>
        <dbReference type="EMBL" id="TCT43111.1"/>
    </source>
</evidence>
<gene>
    <name evidence="3" type="ORF">EDC90_1003120</name>
</gene>
<dbReference type="OrthoDB" id="9815809at2"/>
<feature type="domain" description="EamA" evidence="2">
    <location>
        <begin position="4"/>
        <end position="138"/>
    </location>
</feature>
<dbReference type="RefSeq" id="WP_132308549.1">
    <property type="nucleotide sequence ID" value="NZ_SMAR01000003.1"/>
</dbReference>
<proteinExistence type="predicted"/>
<feature type="domain" description="EamA" evidence="2">
    <location>
        <begin position="153"/>
        <end position="272"/>
    </location>
</feature>